<feature type="domain" description="HTH cro/C1-type" evidence="2">
    <location>
        <begin position="17"/>
        <end position="71"/>
    </location>
</feature>
<gene>
    <name evidence="3" type="ORF">J3L21_21415</name>
</gene>
<organism evidence="3 4">
    <name type="scientific">Mucilaginibacter rubeus</name>
    <dbReference type="NCBI Taxonomy" id="2027860"/>
    <lineage>
        <taxon>Bacteria</taxon>
        <taxon>Pseudomonadati</taxon>
        <taxon>Bacteroidota</taxon>
        <taxon>Sphingobacteriia</taxon>
        <taxon>Sphingobacteriales</taxon>
        <taxon>Sphingobacteriaceae</taxon>
        <taxon>Mucilaginibacter</taxon>
    </lineage>
</organism>
<dbReference type="PANTHER" id="PTHR46797:SF1">
    <property type="entry name" value="METHYLPHOSPHONATE SYNTHASE"/>
    <property type="match status" value="1"/>
</dbReference>
<dbReference type="InterPro" id="IPR010982">
    <property type="entry name" value="Lambda_DNA-bd_dom_sf"/>
</dbReference>
<dbReference type="EMBL" id="CP071880">
    <property type="protein sequence ID" value="QTE53705.1"/>
    <property type="molecule type" value="Genomic_DNA"/>
</dbReference>
<evidence type="ECO:0000313" key="3">
    <source>
        <dbReference type="EMBL" id="QTE53705.1"/>
    </source>
</evidence>
<keyword evidence="4" id="KW-1185">Reference proteome</keyword>
<name>A0ABX7UPK9_9SPHI</name>
<dbReference type="RefSeq" id="WP_208057925.1">
    <property type="nucleotide sequence ID" value="NZ_CP071879.1"/>
</dbReference>
<dbReference type="SMART" id="SM00530">
    <property type="entry name" value="HTH_XRE"/>
    <property type="match status" value="1"/>
</dbReference>
<dbReference type="PROSITE" id="PS50943">
    <property type="entry name" value="HTH_CROC1"/>
    <property type="match status" value="1"/>
</dbReference>
<dbReference type="SUPFAM" id="SSF47413">
    <property type="entry name" value="lambda repressor-like DNA-binding domains"/>
    <property type="match status" value="1"/>
</dbReference>
<accession>A0ABX7UPK9</accession>
<evidence type="ECO:0000259" key="2">
    <source>
        <dbReference type="PROSITE" id="PS50943"/>
    </source>
</evidence>
<dbReference type="Pfam" id="PF01381">
    <property type="entry name" value="HTH_3"/>
    <property type="match status" value="1"/>
</dbReference>
<sequence>MISDKGRQLLIEFGSNIRKLRLSKKLSYRQMSLLCDIDASNLKRIEKGNVNATILTLHELARALEVNVDVLLKYKPE</sequence>
<dbReference type="Proteomes" id="UP000663940">
    <property type="component" value="Chromosome"/>
</dbReference>
<dbReference type="CDD" id="cd00093">
    <property type="entry name" value="HTH_XRE"/>
    <property type="match status" value="1"/>
</dbReference>
<proteinExistence type="predicted"/>
<dbReference type="InterPro" id="IPR050807">
    <property type="entry name" value="TransReg_Diox_bact_type"/>
</dbReference>
<dbReference type="Gene3D" id="1.10.260.40">
    <property type="entry name" value="lambda repressor-like DNA-binding domains"/>
    <property type="match status" value="1"/>
</dbReference>
<evidence type="ECO:0000256" key="1">
    <source>
        <dbReference type="ARBA" id="ARBA00023125"/>
    </source>
</evidence>
<evidence type="ECO:0000313" key="4">
    <source>
        <dbReference type="Proteomes" id="UP000663940"/>
    </source>
</evidence>
<dbReference type="PANTHER" id="PTHR46797">
    <property type="entry name" value="HTH-TYPE TRANSCRIPTIONAL REGULATOR"/>
    <property type="match status" value="1"/>
</dbReference>
<dbReference type="InterPro" id="IPR001387">
    <property type="entry name" value="Cro/C1-type_HTH"/>
</dbReference>
<protein>
    <submittedName>
        <fullName evidence="3">Helix-turn-helix transcriptional regulator</fullName>
    </submittedName>
</protein>
<reference evidence="3 4" key="1">
    <citation type="submission" date="2021-03" db="EMBL/GenBank/DDBJ databases">
        <title>Mucilaginibacter strains isolated from gold and copper mining confer multi heavy-metal resistance.</title>
        <authorList>
            <person name="Li Y."/>
        </authorList>
    </citation>
    <scope>NUCLEOTIDE SEQUENCE [LARGE SCALE GENOMIC DNA]</scope>
    <source>
        <strain evidence="3 4">P2-4</strain>
    </source>
</reference>
<keyword evidence="1" id="KW-0238">DNA-binding</keyword>